<keyword evidence="2" id="KW-0444">Lipid biosynthesis</keyword>
<feature type="domain" description="Glycerol-3-phosphate dehydrogenase NAD-dependent N-terminal" evidence="13">
    <location>
        <begin position="5"/>
        <end position="161"/>
    </location>
</feature>
<keyword evidence="3 11" id="KW-0560">Oxidoreductase</keyword>
<accession>A0A501XA28</accession>
<evidence type="ECO:0000256" key="4">
    <source>
        <dbReference type="ARBA" id="ARBA00023027"/>
    </source>
</evidence>
<dbReference type="PROSITE" id="PS51257">
    <property type="entry name" value="PROKAR_LIPOPROTEIN"/>
    <property type="match status" value="1"/>
</dbReference>
<feature type="binding site" evidence="10">
    <location>
        <position position="83"/>
    </location>
    <ligand>
        <name>NAD(+)</name>
        <dbReference type="ChEBI" id="CHEBI:57540"/>
    </ligand>
</feature>
<dbReference type="Pfam" id="PF07479">
    <property type="entry name" value="NAD_Gly3P_dh_C"/>
    <property type="match status" value="1"/>
</dbReference>
<evidence type="ECO:0000256" key="10">
    <source>
        <dbReference type="PIRSR" id="PIRSR000114-3"/>
    </source>
</evidence>
<evidence type="ECO:0000313" key="16">
    <source>
        <dbReference type="Proteomes" id="UP000319776"/>
    </source>
</evidence>
<sequence>MPSKKITILGSGAMGSACASILANNKHEVIIYGIDNQELTDLQNGKNSRYFKEIELPKFKTTTDLDLAIENADYILFAIPTKFIPAIFELVVSKIKNKTTIINVAKGFWPEKNISVHEQMQNLTVLNDHIKGIVSLIGPSFAIDMVAKNITLIDAVSTDLKIAQDVQKLFSNSYFRVYTQTDVKGAETGSIFKNMYAIAAGLAVALGYSTNTQVALLTKGLQEMSVYNKFIGGKENTIYGLTGLGDLILTALSEKSRNYQYGLNFFNNNFSALTNTVEGLKSIEIVYDKYVATKVLNLPIVEALYEIIYKKTNPKKVIENLMNKELKNE</sequence>
<dbReference type="GO" id="GO:0051287">
    <property type="term" value="F:NAD binding"/>
    <property type="evidence" value="ECO:0007669"/>
    <property type="project" value="InterPro"/>
</dbReference>
<reference evidence="15 16" key="1">
    <citation type="submission" date="2019-06" db="EMBL/GenBank/DDBJ databases">
        <title>Mycoplasma falconis type strain whole genome sequence.</title>
        <authorList>
            <person name="Spergser J."/>
        </authorList>
    </citation>
    <scope>NUCLEOTIDE SEQUENCE [LARGE SCALE GENOMIC DNA]</scope>
    <source>
        <strain evidence="15 16">ATCC 51372</strain>
    </source>
</reference>
<dbReference type="NCBIfam" id="NF000940">
    <property type="entry name" value="PRK00094.1-2"/>
    <property type="match status" value="1"/>
</dbReference>
<feature type="binding site" evidence="10">
    <location>
        <begin position="10"/>
        <end position="15"/>
    </location>
    <ligand>
        <name>NAD(+)</name>
        <dbReference type="ChEBI" id="CHEBI:57540"/>
    </ligand>
</feature>
<dbReference type="Gene3D" id="1.10.1040.10">
    <property type="entry name" value="N-(1-d-carboxylethyl)-l-norvaline Dehydrogenase, domain 2"/>
    <property type="match status" value="1"/>
</dbReference>
<feature type="active site" description="Proton acceptor" evidence="8">
    <location>
        <position position="193"/>
    </location>
</feature>
<comment type="caution">
    <text evidence="15">The sequence shown here is derived from an EMBL/GenBank/DDBJ whole genome shotgun (WGS) entry which is preliminary data.</text>
</comment>
<dbReference type="EMBL" id="VFSS01000005">
    <property type="protein sequence ID" value="TPE57351.1"/>
    <property type="molecule type" value="Genomic_DNA"/>
</dbReference>
<dbReference type="Pfam" id="PF01210">
    <property type="entry name" value="NAD_Gly3P_dh_N"/>
    <property type="match status" value="1"/>
</dbReference>
<evidence type="ECO:0000259" key="13">
    <source>
        <dbReference type="Pfam" id="PF01210"/>
    </source>
</evidence>
<dbReference type="PROSITE" id="PS00957">
    <property type="entry name" value="NAD_G3PDH"/>
    <property type="match status" value="1"/>
</dbReference>
<dbReference type="InterPro" id="IPR013328">
    <property type="entry name" value="6PGD_dom2"/>
</dbReference>
<evidence type="ECO:0000256" key="8">
    <source>
        <dbReference type="PIRSR" id="PIRSR000114-1"/>
    </source>
</evidence>
<dbReference type="SUPFAM" id="SSF48179">
    <property type="entry name" value="6-phosphogluconate dehydrogenase C-terminal domain-like"/>
    <property type="match status" value="1"/>
</dbReference>
<feature type="binding site" evidence="9">
    <location>
        <begin position="257"/>
        <end position="258"/>
    </location>
    <ligand>
        <name>substrate</name>
    </ligand>
</feature>
<dbReference type="GO" id="GO:0005829">
    <property type="term" value="C:cytosol"/>
    <property type="evidence" value="ECO:0007669"/>
    <property type="project" value="TreeGrafter"/>
</dbReference>
<dbReference type="InterPro" id="IPR011128">
    <property type="entry name" value="G3P_DH_NAD-dep_N"/>
</dbReference>
<evidence type="ECO:0000256" key="1">
    <source>
        <dbReference type="ARBA" id="ARBA00011009"/>
    </source>
</evidence>
<organism evidence="15 16">
    <name type="scientific">[Mycoplasma] falconis</name>
    <dbReference type="NCBI Taxonomy" id="92403"/>
    <lineage>
        <taxon>Bacteria</taxon>
        <taxon>Bacillati</taxon>
        <taxon>Mycoplasmatota</taxon>
        <taxon>Mycoplasmoidales</taxon>
        <taxon>Metamycoplasmataceae</taxon>
        <taxon>Metamycoplasma</taxon>
    </lineage>
</organism>
<keyword evidence="4 10" id="KW-0520">NAD</keyword>
<dbReference type="EC" id="1.1.1.94" evidence="12"/>
<keyword evidence="6" id="KW-0594">Phospholipid biosynthesis</keyword>
<evidence type="ECO:0000256" key="2">
    <source>
        <dbReference type="ARBA" id="ARBA00022516"/>
    </source>
</evidence>
<feature type="binding site" evidence="10">
    <location>
        <position position="257"/>
    </location>
    <ligand>
        <name>NAD(+)</name>
        <dbReference type="ChEBI" id="CHEBI:57540"/>
    </ligand>
</feature>
<dbReference type="InterPro" id="IPR006168">
    <property type="entry name" value="G3P_DH_NAD-dep"/>
</dbReference>
<feature type="binding site" evidence="9">
    <location>
        <position position="106"/>
    </location>
    <ligand>
        <name>substrate</name>
    </ligand>
</feature>
<evidence type="ECO:0000256" key="12">
    <source>
        <dbReference type="RuleBase" id="RU000439"/>
    </source>
</evidence>
<evidence type="ECO:0000256" key="3">
    <source>
        <dbReference type="ARBA" id="ARBA00023002"/>
    </source>
</evidence>
<dbReference type="OrthoDB" id="9812273at2"/>
<name>A0A501XA28_9BACT</name>
<evidence type="ECO:0000256" key="11">
    <source>
        <dbReference type="RuleBase" id="RU000437"/>
    </source>
</evidence>
<dbReference type="AlphaFoldDB" id="A0A501XA28"/>
<dbReference type="PANTHER" id="PTHR11728">
    <property type="entry name" value="GLYCEROL-3-PHOSPHATE DEHYDROGENASE"/>
    <property type="match status" value="1"/>
</dbReference>
<comment type="catalytic activity">
    <reaction evidence="12">
        <text>sn-glycerol 3-phosphate + NADP(+) = dihydroxyacetone phosphate + NADPH + H(+)</text>
        <dbReference type="Rhea" id="RHEA:11096"/>
        <dbReference type="ChEBI" id="CHEBI:15378"/>
        <dbReference type="ChEBI" id="CHEBI:57597"/>
        <dbReference type="ChEBI" id="CHEBI:57642"/>
        <dbReference type="ChEBI" id="CHEBI:57783"/>
        <dbReference type="ChEBI" id="CHEBI:58349"/>
        <dbReference type="EC" id="1.1.1.94"/>
    </reaction>
</comment>
<evidence type="ECO:0000256" key="5">
    <source>
        <dbReference type="ARBA" id="ARBA00023098"/>
    </source>
</evidence>
<dbReference type="InterPro" id="IPR008927">
    <property type="entry name" value="6-PGluconate_DH-like_C_sf"/>
</dbReference>
<feature type="domain" description="Glycerol-3-phosphate dehydrogenase NAD-dependent C-terminal" evidence="14">
    <location>
        <begin position="182"/>
        <end position="319"/>
    </location>
</feature>
<evidence type="ECO:0000259" key="14">
    <source>
        <dbReference type="Pfam" id="PF07479"/>
    </source>
</evidence>
<dbReference type="PANTHER" id="PTHR11728:SF1">
    <property type="entry name" value="GLYCEROL-3-PHOSPHATE DEHYDROGENASE [NAD(+)] 2, CHLOROPLASTIC"/>
    <property type="match status" value="1"/>
</dbReference>
<evidence type="ECO:0000256" key="7">
    <source>
        <dbReference type="ARBA" id="ARBA00023264"/>
    </source>
</evidence>
<dbReference type="PIRSF" id="PIRSF000114">
    <property type="entry name" value="Glycerol-3-P_dh"/>
    <property type="match status" value="1"/>
</dbReference>
<dbReference type="GO" id="GO:0046168">
    <property type="term" value="P:glycerol-3-phosphate catabolic process"/>
    <property type="evidence" value="ECO:0007669"/>
    <property type="project" value="InterPro"/>
</dbReference>
<keyword evidence="16" id="KW-1185">Reference proteome</keyword>
<dbReference type="InterPro" id="IPR036291">
    <property type="entry name" value="NAD(P)-bd_dom_sf"/>
</dbReference>
<protein>
    <recommendedName>
        <fullName evidence="12">Glycerol-3-phosphate dehydrogenase</fullName>
        <ecNumber evidence="12">1.1.1.94</ecNumber>
    </recommendedName>
</protein>
<evidence type="ECO:0000313" key="15">
    <source>
        <dbReference type="EMBL" id="TPE57351.1"/>
    </source>
</evidence>
<dbReference type="GO" id="GO:0141153">
    <property type="term" value="F:glycerol-3-phosphate dehydrogenase (NADP+) activity"/>
    <property type="evidence" value="ECO:0007669"/>
    <property type="project" value="RHEA"/>
</dbReference>
<dbReference type="InterPro" id="IPR006109">
    <property type="entry name" value="G3P_DH_NAD-dep_C"/>
</dbReference>
<evidence type="ECO:0000256" key="9">
    <source>
        <dbReference type="PIRSR" id="PIRSR000114-2"/>
    </source>
</evidence>
<dbReference type="RefSeq" id="WP_140781298.1">
    <property type="nucleotide sequence ID" value="NZ_VFSS01000005.1"/>
</dbReference>
<dbReference type="SUPFAM" id="SSF51735">
    <property type="entry name" value="NAD(P)-binding Rossmann-fold domains"/>
    <property type="match status" value="1"/>
</dbReference>
<dbReference type="GO" id="GO:0008654">
    <property type="term" value="P:phospholipid biosynthetic process"/>
    <property type="evidence" value="ECO:0007669"/>
    <property type="project" value="UniProtKB-KW"/>
</dbReference>
<gene>
    <name evidence="15" type="ORF">FJO69_01845</name>
</gene>
<keyword evidence="7" id="KW-1208">Phospholipid metabolism</keyword>
<dbReference type="PRINTS" id="PR00077">
    <property type="entry name" value="GPDHDRGNASE"/>
</dbReference>
<keyword evidence="5" id="KW-0443">Lipid metabolism</keyword>
<dbReference type="GO" id="GO:0005975">
    <property type="term" value="P:carbohydrate metabolic process"/>
    <property type="evidence" value="ECO:0007669"/>
    <property type="project" value="InterPro"/>
</dbReference>
<dbReference type="Proteomes" id="UP000319776">
    <property type="component" value="Unassembled WGS sequence"/>
</dbReference>
<proteinExistence type="inferred from homology"/>
<evidence type="ECO:0000256" key="6">
    <source>
        <dbReference type="ARBA" id="ARBA00023209"/>
    </source>
</evidence>
<comment type="similarity">
    <text evidence="1 11">Belongs to the NAD-dependent glycerol-3-phosphate dehydrogenase family.</text>
</comment>
<dbReference type="Gene3D" id="3.40.50.720">
    <property type="entry name" value="NAD(P)-binding Rossmann-like Domain"/>
    <property type="match status" value="1"/>
</dbReference>
<feature type="binding site" evidence="10">
    <location>
        <position position="142"/>
    </location>
    <ligand>
        <name>NAD(+)</name>
        <dbReference type="ChEBI" id="CHEBI:57540"/>
    </ligand>
</feature>